<dbReference type="Proteomes" id="UP000216429">
    <property type="component" value="Unassembled WGS sequence"/>
</dbReference>
<keyword evidence="6 13" id="KW-0949">S-adenosyl-L-methionine</keyword>
<comment type="similarity">
    <text evidence="2 13">Belongs to the radical SAM superfamily. Biotin synthase family.</text>
</comment>
<proteinExistence type="inferred from homology"/>
<dbReference type="SMART" id="SM00729">
    <property type="entry name" value="Elp3"/>
    <property type="match status" value="1"/>
</dbReference>
<evidence type="ECO:0000313" key="17">
    <source>
        <dbReference type="Proteomes" id="UP000216429"/>
    </source>
</evidence>
<evidence type="ECO:0000256" key="11">
    <source>
        <dbReference type="ARBA" id="ARBA00023014"/>
    </source>
</evidence>
<dbReference type="PANTHER" id="PTHR22976:SF2">
    <property type="entry name" value="BIOTIN SYNTHASE, MITOCHONDRIAL"/>
    <property type="match status" value="1"/>
</dbReference>
<dbReference type="RefSeq" id="WP_094814438.1">
    <property type="nucleotide sequence ID" value="NZ_NEVU01000003.1"/>
</dbReference>
<dbReference type="PIRSF" id="PIRSF001619">
    <property type="entry name" value="Biotin_synth"/>
    <property type="match status" value="1"/>
</dbReference>
<dbReference type="InterPro" id="IPR002684">
    <property type="entry name" value="Biotin_synth/BioAB"/>
</dbReference>
<dbReference type="GO" id="GO:0051539">
    <property type="term" value="F:4 iron, 4 sulfur cluster binding"/>
    <property type="evidence" value="ECO:0007669"/>
    <property type="project" value="UniProtKB-KW"/>
</dbReference>
<sequence length="322" mass="35107">MQIIPLPIRRPAGPWRTADVLALYDLPFPDLLHRAQTVHREHFDPKDIQLSSLLSIKTGGCPEDCGYCSQSARHDTGLAAEKLMPLDEVLTAARAAKAAGAQRFCMGAAWRSPKDHQLEAVAEMVREVKALGLETCVTLGMLKAGQAERLKHAGLDYYNHNLDTSPEYYGSVITTRGYQDRLDTLEQVREAGLHVCCGGIIGMGESRRDRASLIAQLASMQPYPESVPINHLVPIPGTPLGDAEPLDVFEFIRTIAVARITMPRAKVRLSAGRQAMSEAEQALCFLAGANSMFYGDALLTTGNPQVQADRALMSKLGMRAQA</sequence>
<dbReference type="HAMAP" id="MF_01694">
    <property type="entry name" value="BioB"/>
    <property type="match status" value="1"/>
</dbReference>
<dbReference type="Gene3D" id="3.20.20.70">
    <property type="entry name" value="Aldolase class I"/>
    <property type="match status" value="1"/>
</dbReference>
<feature type="binding site" evidence="13 14">
    <location>
        <position position="65"/>
    </location>
    <ligand>
        <name>[4Fe-4S] cluster</name>
        <dbReference type="ChEBI" id="CHEBI:49883"/>
        <note>4Fe-4S-S-AdoMet</note>
    </ligand>
</feature>
<dbReference type="EMBL" id="NEVU01000003">
    <property type="protein sequence ID" value="OZI71096.1"/>
    <property type="molecule type" value="Genomic_DNA"/>
</dbReference>
<dbReference type="Pfam" id="PF06968">
    <property type="entry name" value="BATS"/>
    <property type="match status" value="1"/>
</dbReference>
<keyword evidence="11 13" id="KW-0411">Iron-sulfur</keyword>
<evidence type="ECO:0000256" key="12">
    <source>
        <dbReference type="ARBA" id="ARBA00051157"/>
    </source>
</evidence>
<evidence type="ECO:0000256" key="3">
    <source>
        <dbReference type="ARBA" id="ARBA00012236"/>
    </source>
</evidence>
<dbReference type="SFLD" id="SFLDG01060">
    <property type="entry name" value="BATS_domain_containing"/>
    <property type="match status" value="1"/>
</dbReference>
<dbReference type="GO" id="GO:0009102">
    <property type="term" value="P:biotin biosynthetic process"/>
    <property type="evidence" value="ECO:0007669"/>
    <property type="project" value="UniProtKB-UniRule"/>
</dbReference>
<keyword evidence="4 13" id="KW-0004">4Fe-4S</keyword>
<comment type="subunit">
    <text evidence="13">Homodimer.</text>
</comment>
<keyword evidence="5 13" id="KW-0808">Transferase</keyword>
<dbReference type="EC" id="2.8.1.6" evidence="3 13"/>
<feature type="domain" description="Radical SAM core" evidence="15">
    <location>
        <begin position="46"/>
        <end position="273"/>
    </location>
</feature>
<dbReference type="GO" id="GO:0005506">
    <property type="term" value="F:iron ion binding"/>
    <property type="evidence" value="ECO:0007669"/>
    <property type="project" value="UniProtKB-UniRule"/>
</dbReference>
<evidence type="ECO:0000256" key="1">
    <source>
        <dbReference type="ARBA" id="ARBA00004942"/>
    </source>
</evidence>
<comment type="catalytic activity">
    <reaction evidence="12 13">
        <text>(4R,5S)-dethiobiotin + (sulfur carrier)-SH + 2 reduced [2Fe-2S]-[ferredoxin] + 2 S-adenosyl-L-methionine = (sulfur carrier)-H + biotin + 2 5'-deoxyadenosine + 2 L-methionine + 2 oxidized [2Fe-2S]-[ferredoxin]</text>
        <dbReference type="Rhea" id="RHEA:22060"/>
        <dbReference type="Rhea" id="RHEA-COMP:10000"/>
        <dbReference type="Rhea" id="RHEA-COMP:10001"/>
        <dbReference type="Rhea" id="RHEA-COMP:14737"/>
        <dbReference type="Rhea" id="RHEA-COMP:14739"/>
        <dbReference type="ChEBI" id="CHEBI:17319"/>
        <dbReference type="ChEBI" id="CHEBI:29917"/>
        <dbReference type="ChEBI" id="CHEBI:33737"/>
        <dbReference type="ChEBI" id="CHEBI:33738"/>
        <dbReference type="ChEBI" id="CHEBI:57586"/>
        <dbReference type="ChEBI" id="CHEBI:57844"/>
        <dbReference type="ChEBI" id="CHEBI:59789"/>
        <dbReference type="ChEBI" id="CHEBI:64428"/>
        <dbReference type="ChEBI" id="CHEBI:149473"/>
        <dbReference type="EC" id="2.8.1.6"/>
    </reaction>
</comment>
<evidence type="ECO:0000256" key="7">
    <source>
        <dbReference type="ARBA" id="ARBA00022714"/>
    </source>
</evidence>
<dbReference type="PANTHER" id="PTHR22976">
    <property type="entry name" value="BIOTIN SYNTHASE"/>
    <property type="match status" value="1"/>
</dbReference>
<feature type="binding site" evidence="13 14">
    <location>
        <position position="61"/>
    </location>
    <ligand>
        <name>[4Fe-4S] cluster</name>
        <dbReference type="ChEBI" id="CHEBI:49883"/>
        <note>4Fe-4S-S-AdoMet</note>
    </ligand>
</feature>
<dbReference type="InterPro" id="IPR024177">
    <property type="entry name" value="Biotin_synthase"/>
</dbReference>
<comment type="caution">
    <text evidence="16">The sequence shown here is derived from an EMBL/GenBank/DDBJ whole genome shotgun (WGS) entry which is preliminary data.</text>
</comment>
<feature type="binding site" evidence="13 14">
    <location>
        <position position="136"/>
    </location>
    <ligand>
        <name>[2Fe-2S] cluster</name>
        <dbReference type="ChEBI" id="CHEBI:190135"/>
    </ligand>
</feature>
<dbReference type="PROSITE" id="PS51918">
    <property type="entry name" value="RADICAL_SAM"/>
    <property type="match status" value="1"/>
</dbReference>
<dbReference type="InterPro" id="IPR006638">
    <property type="entry name" value="Elp3/MiaA/NifB-like_rSAM"/>
</dbReference>
<keyword evidence="10 13" id="KW-0408">Iron</keyword>
<evidence type="ECO:0000256" key="8">
    <source>
        <dbReference type="ARBA" id="ARBA00022723"/>
    </source>
</evidence>
<accession>A0A261VAA5</accession>
<comment type="cofactor">
    <cofactor evidence="13 14">
        <name>[4Fe-4S] cluster</name>
        <dbReference type="ChEBI" id="CHEBI:49883"/>
    </cofactor>
    <text evidence="13 14">Binds 1 [4Fe-4S] cluster. The cluster is coordinated with 3 cysteines and an exchangeable S-adenosyl-L-methionine.</text>
</comment>
<dbReference type="InterPro" id="IPR058240">
    <property type="entry name" value="rSAM_sf"/>
</dbReference>
<comment type="function">
    <text evidence="13">Catalyzes the conversion of dethiobiotin (DTB) to biotin by the insertion of a sulfur atom into dethiobiotin via a radical-based mechanism.</text>
</comment>
<name>A0A261VAA5_9BORD</name>
<dbReference type="InterPro" id="IPR013785">
    <property type="entry name" value="Aldolase_TIM"/>
</dbReference>
<comment type="cofactor">
    <cofactor evidence="14">
        <name>[2Fe-2S] cluster</name>
        <dbReference type="ChEBI" id="CHEBI:190135"/>
    </cofactor>
    <text evidence="14">Binds 1 [2Fe-2S] cluster. The cluster is coordinated with 3 cysteines and 1 arginine.</text>
</comment>
<keyword evidence="8 13" id="KW-0479">Metal-binding</keyword>
<dbReference type="NCBIfam" id="TIGR00433">
    <property type="entry name" value="bioB"/>
    <property type="match status" value="1"/>
</dbReference>
<keyword evidence="17" id="KW-1185">Reference proteome</keyword>
<dbReference type="OrthoDB" id="9786826at2"/>
<evidence type="ECO:0000256" key="5">
    <source>
        <dbReference type="ARBA" id="ARBA00022679"/>
    </source>
</evidence>
<evidence type="ECO:0000313" key="16">
    <source>
        <dbReference type="EMBL" id="OZI71096.1"/>
    </source>
</evidence>
<dbReference type="CDD" id="cd01335">
    <property type="entry name" value="Radical_SAM"/>
    <property type="match status" value="1"/>
</dbReference>
<dbReference type="AlphaFoldDB" id="A0A261VAA5"/>
<evidence type="ECO:0000256" key="2">
    <source>
        <dbReference type="ARBA" id="ARBA00010765"/>
    </source>
</evidence>
<dbReference type="SFLD" id="SFLDG01278">
    <property type="entry name" value="biotin_synthase_like"/>
    <property type="match status" value="1"/>
</dbReference>
<feature type="binding site" evidence="13 14">
    <location>
        <position position="68"/>
    </location>
    <ligand>
        <name>[4Fe-4S] cluster</name>
        <dbReference type="ChEBI" id="CHEBI:49883"/>
        <note>4Fe-4S-S-AdoMet</note>
    </ligand>
</feature>
<comment type="cofactor">
    <cofactor evidence="13">
        <name>[2Fe-2S] cluster</name>
        <dbReference type="ChEBI" id="CHEBI:190135"/>
    </cofactor>
    <text evidence="13">Binds 1 [2Fe-2S] cluster. The cluster is coordinated with 3 cysteines and 1 arginine.</text>
</comment>
<comment type="pathway">
    <text evidence="1 13">Cofactor biosynthesis; biotin biosynthesis; biotin from 7,8-diaminononanoate: step 2/2.</text>
</comment>
<protein>
    <recommendedName>
        <fullName evidence="3 13">Biotin synthase</fullName>
        <ecNumber evidence="3 13">2.8.1.6</ecNumber>
    </recommendedName>
</protein>
<evidence type="ECO:0000256" key="13">
    <source>
        <dbReference type="HAMAP-Rule" id="MF_01694"/>
    </source>
</evidence>
<dbReference type="InterPro" id="IPR007197">
    <property type="entry name" value="rSAM"/>
</dbReference>
<evidence type="ECO:0000256" key="6">
    <source>
        <dbReference type="ARBA" id="ARBA00022691"/>
    </source>
</evidence>
<dbReference type="FunFam" id="3.20.20.70:FF:000011">
    <property type="entry name" value="Biotin synthase"/>
    <property type="match status" value="1"/>
</dbReference>
<evidence type="ECO:0000256" key="9">
    <source>
        <dbReference type="ARBA" id="ARBA00022756"/>
    </source>
</evidence>
<feature type="binding site" evidence="13 14">
    <location>
        <position position="268"/>
    </location>
    <ligand>
        <name>[2Fe-2S] cluster</name>
        <dbReference type="ChEBI" id="CHEBI:190135"/>
    </ligand>
</feature>
<organism evidence="16 17">
    <name type="scientific">Bordetella genomosp. 12</name>
    <dbReference type="NCBI Taxonomy" id="463035"/>
    <lineage>
        <taxon>Bacteria</taxon>
        <taxon>Pseudomonadati</taxon>
        <taxon>Pseudomonadota</taxon>
        <taxon>Betaproteobacteria</taxon>
        <taxon>Burkholderiales</taxon>
        <taxon>Alcaligenaceae</taxon>
        <taxon>Bordetella</taxon>
    </lineage>
</organism>
<keyword evidence="7 13" id="KW-0001">2Fe-2S</keyword>
<reference evidence="17" key="1">
    <citation type="submission" date="2017-05" db="EMBL/GenBank/DDBJ databases">
        <title>Complete and WGS of Bordetella genogroups.</title>
        <authorList>
            <person name="Spilker T."/>
            <person name="Lipuma J."/>
        </authorList>
    </citation>
    <scope>NUCLEOTIDE SEQUENCE [LARGE SCALE GENOMIC DNA]</scope>
    <source>
        <strain evidence="17">AU6712</strain>
    </source>
</reference>
<feature type="binding site" evidence="13 14">
    <location>
        <position position="105"/>
    </location>
    <ligand>
        <name>[2Fe-2S] cluster</name>
        <dbReference type="ChEBI" id="CHEBI:190135"/>
    </ligand>
</feature>
<keyword evidence="9 13" id="KW-0093">Biotin biosynthesis</keyword>
<dbReference type="Pfam" id="PF04055">
    <property type="entry name" value="Radical_SAM"/>
    <property type="match status" value="1"/>
</dbReference>
<gene>
    <name evidence="13" type="primary">bioB</name>
    <name evidence="16" type="ORF">CAL22_14585</name>
</gene>
<dbReference type="InterPro" id="IPR010722">
    <property type="entry name" value="BATS_dom"/>
</dbReference>
<dbReference type="SFLD" id="SFLDS00029">
    <property type="entry name" value="Radical_SAM"/>
    <property type="match status" value="1"/>
</dbReference>
<dbReference type="GO" id="GO:0004076">
    <property type="term" value="F:biotin synthase activity"/>
    <property type="evidence" value="ECO:0007669"/>
    <property type="project" value="UniProtKB-UniRule"/>
</dbReference>
<dbReference type="UniPathway" id="UPA00078">
    <property type="reaction ID" value="UER00162"/>
</dbReference>
<evidence type="ECO:0000256" key="4">
    <source>
        <dbReference type="ARBA" id="ARBA00022485"/>
    </source>
</evidence>
<evidence type="ECO:0000256" key="10">
    <source>
        <dbReference type="ARBA" id="ARBA00023004"/>
    </source>
</evidence>
<dbReference type="SUPFAM" id="SSF102114">
    <property type="entry name" value="Radical SAM enzymes"/>
    <property type="match status" value="1"/>
</dbReference>
<dbReference type="GO" id="GO:0051537">
    <property type="term" value="F:2 iron, 2 sulfur cluster binding"/>
    <property type="evidence" value="ECO:0007669"/>
    <property type="project" value="UniProtKB-KW"/>
</dbReference>
<dbReference type="SFLD" id="SFLDF00272">
    <property type="entry name" value="biotin_synthase"/>
    <property type="match status" value="1"/>
</dbReference>
<evidence type="ECO:0000259" key="15">
    <source>
        <dbReference type="PROSITE" id="PS51918"/>
    </source>
</evidence>
<feature type="binding site" evidence="13 14">
    <location>
        <position position="196"/>
    </location>
    <ligand>
        <name>[2Fe-2S] cluster</name>
        <dbReference type="ChEBI" id="CHEBI:190135"/>
    </ligand>
</feature>
<dbReference type="SMART" id="SM00876">
    <property type="entry name" value="BATS"/>
    <property type="match status" value="1"/>
</dbReference>
<evidence type="ECO:0000256" key="14">
    <source>
        <dbReference type="PIRSR" id="PIRSR001619-1"/>
    </source>
</evidence>